<dbReference type="KEGG" id="fcs:TRV642_0937"/>
<dbReference type="Proteomes" id="UP001152749">
    <property type="component" value="Chromosome"/>
</dbReference>
<name>A0A9W4TDG1_9FLAO</name>
<dbReference type="EMBL" id="OX336425">
    <property type="protein sequence ID" value="CAI2765962.1"/>
    <property type="molecule type" value="Genomic_DNA"/>
</dbReference>
<dbReference type="RefSeq" id="WP_263362253.1">
    <property type="nucleotide sequence ID" value="NZ_OX336425.1"/>
</dbReference>
<proteinExistence type="predicted"/>
<gene>
    <name evidence="1" type="ORF">TRV642_0937</name>
</gene>
<protein>
    <submittedName>
        <fullName evidence="1">Uncharacterized protein</fullName>
    </submittedName>
</protein>
<evidence type="ECO:0000313" key="2">
    <source>
        <dbReference type="Proteomes" id="UP001152749"/>
    </source>
</evidence>
<dbReference type="AlphaFoldDB" id="A0A9W4TDG1"/>
<accession>A0A9W4TDG1</accession>
<evidence type="ECO:0000313" key="1">
    <source>
        <dbReference type="EMBL" id="CAI2765962.1"/>
    </source>
</evidence>
<sequence>MLNKGLRDEESIRIENTLKTLRALIFVPKFWNAEDISLIDEQLKNFGLSLERTIEIPEEELIILLQRCHLDWNQQEQFADILINLSQEKQFDFLEKALAIYQYIQQKSNVFSFAINTKIASAKKRS</sequence>
<reference evidence="1" key="1">
    <citation type="submission" date="2022-09" db="EMBL/GenBank/DDBJ databases">
        <authorList>
            <person name="Duchaud E."/>
        </authorList>
    </citation>
    <scope>NUCLEOTIDE SEQUENCE</scope>
    <source>
        <strain evidence="1">TRV642</strain>
    </source>
</reference>
<organism evidence="1 2">
    <name type="scientific">Flavobacterium collinsii</name>
    <dbReference type="NCBI Taxonomy" id="1114861"/>
    <lineage>
        <taxon>Bacteria</taxon>
        <taxon>Pseudomonadati</taxon>
        <taxon>Bacteroidota</taxon>
        <taxon>Flavobacteriia</taxon>
        <taxon>Flavobacteriales</taxon>
        <taxon>Flavobacteriaceae</taxon>
        <taxon>Flavobacterium</taxon>
    </lineage>
</organism>